<name>A0A845AN94_9SPHN</name>
<feature type="transmembrane region" description="Helical" evidence="1">
    <location>
        <begin position="431"/>
        <end position="450"/>
    </location>
</feature>
<keyword evidence="2" id="KW-0732">Signal</keyword>
<organism evidence="4 5">
    <name type="scientific">Qipengyuania algicida</name>
    <dbReference type="NCBI Taxonomy" id="1836209"/>
    <lineage>
        <taxon>Bacteria</taxon>
        <taxon>Pseudomonadati</taxon>
        <taxon>Pseudomonadota</taxon>
        <taxon>Alphaproteobacteria</taxon>
        <taxon>Sphingomonadales</taxon>
        <taxon>Erythrobacteraceae</taxon>
        <taxon>Qipengyuania</taxon>
    </lineage>
</organism>
<dbReference type="InterPro" id="IPR050491">
    <property type="entry name" value="AmpC-like"/>
</dbReference>
<dbReference type="PANTHER" id="PTHR46825:SF9">
    <property type="entry name" value="BETA-LACTAMASE-RELATED DOMAIN-CONTAINING PROTEIN"/>
    <property type="match status" value="1"/>
</dbReference>
<evidence type="ECO:0000259" key="3">
    <source>
        <dbReference type="Pfam" id="PF00144"/>
    </source>
</evidence>
<proteinExistence type="predicted"/>
<feature type="domain" description="Beta-lactamase-related" evidence="3">
    <location>
        <begin position="24"/>
        <end position="330"/>
    </location>
</feature>
<dbReference type="GO" id="GO:0016787">
    <property type="term" value="F:hydrolase activity"/>
    <property type="evidence" value="ECO:0007669"/>
    <property type="project" value="UniProtKB-KW"/>
</dbReference>
<reference evidence="4 5" key="1">
    <citation type="submission" date="2019-12" db="EMBL/GenBank/DDBJ databases">
        <title>Genomic-based taxomic classification of the family Erythrobacteraceae.</title>
        <authorList>
            <person name="Xu L."/>
        </authorList>
    </citation>
    <scope>NUCLEOTIDE SEQUENCE [LARGE SCALE GENOMIC DNA]</scope>
    <source>
        <strain evidence="4 5">KEMB 9005-328</strain>
    </source>
</reference>
<feature type="transmembrane region" description="Helical" evidence="1">
    <location>
        <begin position="397"/>
        <end position="419"/>
    </location>
</feature>
<keyword evidence="4" id="KW-0378">Hydrolase</keyword>
<feature type="signal peptide" evidence="2">
    <location>
        <begin position="1"/>
        <end position="21"/>
    </location>
</feature>
<protein>
    <submittedName>
        <fullName evidence="4">Serine hydrolase</fullName>
    </submittedName>
</protein>
<dbReference type="InterPro" id="IPR012338">
    <property type="entry name" value="Beta-lactam/transpept-like"/>
</dbReference>
<dbReference type="Gene3D" id="3.40.710.10">
    <property type="entry name" value="DD-peptidase/beta-lactamase superfamily"/>
    <property type="match status" value="1"/>
</dbReference>
<sequence>MLLAILALLPINLSASVSLKAVEDFVTAVWPESGAPGLAYAAIDKGKVAAGARGTTLAGAGEPVTPDTPFLIGSVSKSFTALAVMQLVEARMLDLDAGVGNYLGAFAGTPSGAITLRQLLSHTSGYSTVQGNGPHAETVAAHAAMVAGWTPAYSPGERWEYSNTNYHLLGAVIEAVTGEDFADHIERSILEPAGMTHSFVARGAEPDGVARGHRPWFGGKRAYTERENGQVAAPAGGIFASANDLARYAAIMLDGRDDIISAAGKAQMLRPASTQSPFYGLGWFIDQQAGTAAHGGLVPGSEALMTLLPAERKAAIVLVNANGGIGFADNGALLNGITAIALGREYPGESSRIWPKATFLMMLVLPLFFVVSTGWAWRSRAALRRKRTQSVAGLLSLWFPVATTLAMAAFLLAIVPGLFGGSVNTLMLYQPDFAACMIAAAIMGPLWAVVRLMIAYKAVLSSATAD</sequence>
<evidence type="ECO:0000256" key="2">
    <source>
        <dbReference type="SAM" id="SignalP"/>
    </source>
</evidence>
<keyword evidence="1" id="KW-1133">Transmembrane helix</keyword>
<accession>A0A845AN94</accession>
<dbReference type="RefSeq" id="WP_160754276.1">
    <property type="nucleotide sequence ID" value="NZ_WTYA01000013.1"/>
</dbReference>
<dbReference type="OrthoDB" id="7388225at2"/>
<comment type="caution">
    <text evidence="4">The sequence shown here is derived from an EMBL/GenBank/DDBJ whole genome shotgun (WGS) entry which is preliminary data.</text>
</comment>
<dbReference type="Proteomes" id="UP000439780">
    <property type="component" value="Unassembled WGS sequence"/>
</dbReference>
<feature type="transmembrane region" description="Helical" evidence="1">
    <location>
        <begin position="357"/>
        <end position="377"/>
    </location>
</feature>
<gene>
    <name evidence="4" type="ORF">GRI58_14240</name>
</gene>
<dbReference type="EMBL" id="WTYA01000013">
    <property type="protein sequence ID" value="MXP29966.1"/>
    <property type="molecule type" value="Genomic_DNA"/>
</dbReference>
<dbReference type="InterPro" id="IPR001466">
    <property type="entry name" value="Beta-lactam-related"/>
</dbReference>
<dbReference type="AlphaFoldDB" id="A0A845AN94"/>
<keyword evidence="5" id="KW-1185">Reference proteome</keyword>
<feature type="chain" id="PRO_5032515747" evidence="2">
    <location>
        <begin position="22"/>
        <end position="466"/>
    </location>
</feature>
<dbReference type="SUPFAM" id="SSF56601">
    <property type="entry name" value="beta-lactamase/transpeptidase-like"/>
    <property type="match status" value="1"/>
</dbReference>
<dbReference type="Pfam" id="PF00144">
    <property type="entry name" value="Beta-lactamase"/>
    <property type="match status" value="1"/>
</dbReference>
<evidence type="ECO:0000256" key="1">
    <source>
        <dbReference type="SAM" id="Phobius"/>
    </source>
</evidence>
<keyword evidence="1" id="KW-0472">Membrane</keyword>
<evidence type="ECO:0000313" key="4">
    <source>
        <dbReference type="EMBL" id="MXP29966.1"/>
    </source>
</evidence>
<dbReference type="PANTHER" id="PTHR46825">
    <property type="entry name" value="D-ALANYL-D-ALANINE-CARBOXYPEPTIDASE/ENDOPEPTIDASE AMPH"/>
    <property type="match status" value="1"/>
</dbReference>
<keyword evidence="1" id="KW-0812">Transmembrane</keyword>
<evidence type="ECO:0000313" key="5">
    <source>
        <dbReference type="Proteomes" id="UP000439780"/>
    </source>
</evidence>